<proteinExistence type="predicted"/>
<accession>A0A368KEM1</accession>
<comment type="caution">
    <text evidence="2">The sequence shown here is derived from an EMBL/GenBank/DDBJ whole genome shotgun (WGS) entry which is preliminary data.</text>
</comment>
<dbReference type="Pfam" id="PF08668">
    <property type="entry name" value="HDOD"/>
    <property type="match status" value="1"/>
</dbReference>
<dbReference type="PANTHER" id="PTHR33525:SF4">
    <property type="entry name" value="CYCLIC DI-GMP PHOSPHODIESTERASE CDGJ"/>
    <property type="match status" value="1"/>
</dbReference>
<gene>
    <name evidence="2" type="ORF">DEO45_05875</name>
</gene>
<feature type="domain" description="HDOD" evidence="1">
    <location>
        <begin position="225"/>
        <end position="414"/>
    </location>
</feature>
<dbReference type="Gene3D" id="1.10.3210.10">
    <property type="entry name" value="Hypothetical protein af1432"/>
    <property type="match status" value="1"/>
</dbReference>
<dbReference type="Gene3D" id="3.20.20.450">
    <property type="entry name" value="EAL domain"/>
    <property type="match status" value="1"/>
</dbReference>
<dbReference type="SUPFAM" id="SSF109604">
    <property type="entry name" value="HD-domain/PDEase-like"/>
    <property type="match status" value="1"/>
</dbReference>
<evidence type="ECO:0000313" key="3">
    <source>
        <dbReference type="Proteomes" id="UP000252387"/>
    </source>
</evidence>
<sequence>MSTPNASHSPAAATAPVSVPGVQGYEGASAAPLPVLRVPMLDRERQLFAYEIVFHREAGDEQTLLQNVLATITDGALTRLVRGNRAFLNLPSELLPEDFDVLLHQPRLGVVLQPHTANDAPLMKRLQQMAQRGCQFVLDASDTDPESTLPLETLLHMVQLVRLDASRLSPECLKERAEHLHARGIRVIAGQVNDHQTYERCLELPLQAIQGRYLLVPQPVAVPVLTANRLSMLRLMRVLQESNPGPVELGNIIRDDAVLSYKLLSCVNSAYFALPRQLKSVQQAAIFFGVTRMRNWIDTMAMCGMDDRPPELLRAALIRAHMCEKLAAGMPPGHAEMAFTVGLFSLLDTLMCAPMEFLLTHLRLVPEISDALTGRGGPFAPLLQQMLAWEAGELTSEHVMPQRIQRMAAIYLGATQWADQVYANASGKAAAE</sequence>
<dbReference type="AlphaFoldDB" id="A0A368KEM1"/>
<keyword evidence="3" id="KW-1185">Reference proteome</keyword>
<protein>
    <submittedName>
        <fullName evidence="2">HDOD domain-containing protein</fullName>
    </submittedName>
</protein>
<dbReference type="PIRSF" id="PIRSF003180">
    <property type="entry name" value="DiGMPpdiest_YuxH"/>
    <property type="match status" value="1"/>
</dbReference>
<dbReference type="RefSeq" id="WP_114341371.1">
    <property type="nucleotide sequence ID" value="NZ_QFWQ01000004.1"/>
</dbReference>
<dbReference type="PANTHER" id="PTHR33525">
    <property type="match status" value="1"/>
</dbReference>
<dbReference type="SUPFAM" id="SSF141868">
    <property type="entry name" value="EAL domain-like"/>
    <property type="match status" value="1"/>
</dbReference>
<reference evidence="2 3" key="1">
    <citation type="submission" date="2018-05" db="EMBL/GenBank/DDBJ databases">
        <title>Draft genome sequence of Rhodanobacter denitrificans Yn1 isolated from gold copper mine.</title>
        <authorList>
            <person name="Yang N."/>
            <person name="Mazhar H.S."/>
            <person name="Rensing C."/>
        </authorList>
    </citation>
    <scope>NUCLEOTIDE SEQUENCE [LARGE SCALE GENOMIC DNA]</scope>
    <source>
        <strain evidence="2 3">Yn1</strain>
    </source>
</reference>
<dbReference type="InterPro" id="IPR052340">
    <property type="entry name" value="RNase_Y/CdgJ"/>
</dbReference>
<dbReference type="InterPro" id="IPR014408">
    <property type="entry name" value="dGMP_Pdiesterase_EAL/HD-GYP"/>
</dbReference>
<dbReference type="InterPro" id="IPR013976">
    <property type="entry name" value="HDOD"/>
</dbReference>
<dbReference type="EMBL" id="QFWQ01000004">
    <property type="protein sequence ID" value="RCS30359.1"/>
    <property type="molecule type" value="Genomic_DNA"/>
</dbReference>
<dbReference type="PROSITE" id="PS51833">
    <property type="entry name" value="HDOD"/>
    <property type="match status" value="1"/>
</dbReference>
<dbReference type="Proteomes" id="UP000252387">
    <property type="component" value="Unassembled WGS sequence"/>
</dbReference>
<dbReference type="InterPro" id="IPR035919">
    <property type="entry name" value="EAL_sf"/>
</dbReference>
<dbReference type="OrthoDB" id="9804751at2"/>
<evidence type="ECO:0000259" key="1">
    <source>
        <dbReference type="PROSITE" id="PS51833"/>
    </source>
</evidence>
<name>A0A368KEM1_9GAMM</name>
<evidence type="ECO:0000313" key="2">
    <source>
        <dbReference type="EMBL" id="RCS30359.1"/>
    </source>
</evidence>
<organism evidence="2 3">
    <name type="scientific">Rhodanobacter denitrificans</name>
    <dbReference type="NCBI Taxonomy" id="666685"/>
    <lineage>
        <taxon>Bacteria</taxon>
        <taxon>Pseudomonadati</taxon>
        <taxon>Pseudomonadota</taxon>
        <taxon>Gammaproteobacteria</taxon>
        <taxon>Lysobacterales</taxon>
        <taxon>Rhodanobacteraceae</taxon>
        <taxon>Rhodanobacter</taxon>
    </lineage>
</organism>